<evidence type="ECO:0000313" key="4">
    <source>
        <dbReference type="Proteomes" id="UP000006902"/>
    </source>
</evidence>
<reference evidence="4" key="2">
    <citation type="journal article" date="2010" name="BMC Genomics">
        <title>Comparative genomic and proteomic analyses of two Mycoplasma agalactiae strains: clues to the macro- and micro-events that are shaping mycoplasma diversity.</title>
        <authorList>
            <person name="Nouvel L.X."/>
            <person name="Sirand-Pugnet P."/>
            <person name="Marenda M.S."/>
            <person name="Sagne E."/>
            <person name="Barbe V."/>
            <person name="Mangenot S."/>
            <person name="Schenowitz C."/>
            <person name="Jacob D."/>
            <person name="Barre A."/>
            <person name="Claverol S."/>
            <person name="Blanchard A."/>
            <person name="Citti C."/>
        </authorList>
    </citation>
    <scope>NUCLEOTIDE SEQUENCE [LARGE SCALE GENOMIC DNA]</scope>
    <source>
        <strain evidence="4">5632</strain>
    </source>
</reference>
<evidence type="ECO:0000313" key="2">
    <source>
        <dbReference type="EMBL" id="CBH40526.1"/>
    </source>
</evidence>
<feature type="compositionally biased region" description="Basic and acidic residues" evidence="1">
    <location>
        <begin position="58"/>
        <end position="74"/>
    </location>
</feature>
<dbReference type="eggNOG" id="ENOG5031Z8K">
    <property type="taxonomic scope" value="Bacteria"/>
</dbReference>
<evidence type="ECO:0000313" key="3">
    <source>
        <dbReference type="EMBL" id="CBH40901.1"/>
    </source>
</evidence>
<name>D3VQD2_MYCAA</name>
<dbReference type="KEGG" id="mal:MAGa3120"/>
<dbReference type="EMBL" id="FP671138">
    <property type="protein sequence ID" value="CBH40901.1"/>
    <property type="molecule type" value="Genomic_DNA"/>
</dbReference>
<dbReference type="KEGG" id="mal:MAGa6980"/>
<dbReference type="RefSeq" id="WP_013021941.1">
    <property type="nucleotide sequence ID" value="NC_013948.1"/>
</dbReference>
<proteinExistence type="predicted"/>
<dbReference type="Proteomes" id="UP000006902">
    <property type="component" value="Chromosome"/>
</dbReference>
<dbReference type="AlphaFoldDB" id="D3VQD2"/>
<feature type="region of interest" description="Disordered" evidence="1">
    <location>
        <begin position="48"/>
        <end position="74"/>
    </location>
</feature>
<protein>
    <submittedName>
        <fullName evidence="2">CDS27</fullName>
    </submittedName>
</protein>
<accession>D3VQD2</accession>
<reference evidence="2" key="1">
    <citation type="submission" date="2009-11" db="EMBL/GenBank/DDBJ databases">
        <authorList>
            <person name="Prasad N."/>
            <person name="Shashidhara L.S."/>
        </authorList>
    </citation>
    <scope>NUCLEOTIDE SEQUENCE</scope>
    <source>
        <strain evidence="2">5632</strain>
    </source>
</reference>
<gene>
    <name evidence="2" type="ordered locus">MAGa3120</name>
    <name evidence="3" type="ordered locus">MAGa6980</name>
</gene>
<evidence type="ECO:0000256" key="1">
    <source>
        <dbReference type="SAM" id="MobiDB-lite"/>
    </source>
</evidence>
<organism evidence="2 4">
    <name type="scientific">Mycoplasmopsis agalactiae</name>
    <name type="common">Mycoplasma agalactiae</name>
    <dbReference type="NCBI Taxonomy" id="2110"/>
    <lineage>
        <taxon>Bacteria</taxon>
        <taxon>Bacillati</taxon>
        <taxon>Mycoplasmatota</taxon>
        <taxon>Mycoplasmoidales</taxon>
        <taxon>Metamycoplasmataceae</taxon>
        <taxon>Mycoplasmopsis</taxon>
    </lineage>
</organism>
<sequence length="146" mass="16838">MFKPQNLLRTTITANLFKIKTEEFNLKGIAKVVVREKAKTAVYSAVENTVSQKKNKQKEKQELQKQQEQIKQHNERVAKFAKENNLTHLSHEEQLNMYWESLEKQSRVNFADIFNKESKNTNSMLLATVTKQSNQPNVGKGTNATT</sequence>
<dbReference type="EMBL" id="FP671138">
    <property type="protein sequence ID" value="CBH40526.1"/>
    <property type="molecule type" value="Genomic_DNA"/>
</dbReference>